<feature type="domain" description="DUF6594" evidence="3">
    <location>
        <begin position="113"/>
        <end position="322"/>
    </location>
</feature>
<sequence>MMVGVQLSDKIDELDLAERGESKGSDQSLNDDKRSTAFSLTEVPSSEQEANNYEEDFASVTGQTGSARRKTFSREWLYFAAGERQSSLVLDYWSAMSWKTYDDVVKLELQNREQGLKDYMEHRPNNEYGERKGKLMDQLTREVVNFLTVFSLANTVMNQHSPHAQYIQDYEAWACSNVTPNPFGPVLGVNNFRALGPRPSMIDALIHIMFKKVTFLYMRLAHRFRRHRVTAEQDTNGEEQPPRQFLITVRTYQILSHLFIITLALVFLVLPLMLIYLLHMTSSVAVLVTAIFCLSFCVGSFVFGSLNTDHKFLLLFAYTGVMATLLSNLHVNM</sequence>
<feature type="region of interest" description="Disordered" evidence="1">
    <location>
        <begin position="14"/>
        <end position="59"/>
    </location>
</feature>
<organism evidence="4 5">
    <name type="scientific">Podospora fimiseda</name>
    <dbReference type="NCBI Taxonomy" id="252190"/>
    <lineage>
        <taxon>Eukaryota</taxon>
        <taxon>Fungi</taxon>
        <taxon>Dikarya</taxon>
        <taxon>Ascomycota</taxon>
        <taxon>Pezizomycotina</taxon>
        <taxon>Sordariomycetes</taxon>
        <taxon>Sordariomycetidae</taxon>
        <taxon>Sordariales</taxon>
        <taxon>Podosporaceae</taxon>
        <taxon>Podospora</taxon>
    </lineage>
</organism>
<keyword evidence="2" id="KW-1133">Transmembrane helix</keyword>
<reference evidence="4" key="1">
    <citation type="journal article" date="2023" name="Mol. Phylogenet. Evol.">
        <title>Genome-scale phylogeny and comparative genomics of the fungal order Sordariales.</title>
        <authorList>
            <person name="Hensen N."/>
            <person name="Bonometti L."/>
            <person name="Westerberg I."/>
            <person name="Brannstrom I.O."/>
            <person name="Guillou S."/>
            <person name="Cros-Aarteil S."/>
            <person name="Calhoun S."/>
            <person name="Haridas S."/>
            <person name="Kuo A."/>
            <person name="Mondo S."/>
            <person name="Pangilinan J."/>
            <person name="Riley R."/>
            <person name="LaButti K."/>
            <person name="Andreopoulos B."/>
            <person name="Lipzen A."/>
            <person name="Chen C."/>
            <person name="Yan M."/>
            <person name="Daum C."/>
            <person name="Ng V."/>
            <person name="Clum A."/>
            <person name="Steindorff A."/>
            <person name="Ohm R.A."/>
            <person name="Martin F."/>
            <person name="Silar P."/>
            <person name="Natvig D.O."/>
            <person name="Lalanne C."/>
            <person name="Gautier V."/>
            <person name="Ament-Velasquez S.L."/>
            <person name="Kruys A."/>
            <person name="Hutchinson M.I."/>
            <person name="Powell A.J."/>
            <person name="Barry K."/>
            <person name="Miller A.N."/>
            <person name="Grigoriev I.V."/>
            <person name="Debuchy R."/>
            <person name="Gladieux P."/>
            <person name="Hiltunen Thoren M."/>
            <person name="Johannesson H."/>
        </authorList>
    </citation>
    <scope>NUCLEOTIDE SEQUENCE</scope>
    <source>
        <strain evidence="4">CBS 990.96</strain>
    </source>
</reference>
<evidence type="ECO:0000313" key="4">
    <source>
        <dbReference type="EMBL" id="KAK4232492.1"/>
    </source>
</evidence>
<feature type="transmembrane region" description="Helical" evidence="2">
    <location>
        <begin position="254"/>
        <end position="277"/>
    </location>
</feature>
<keyword evidence="2" id="KW-0812">Transmembrane</keyword>
<reference evidence="4" key="2">
    <citation type="submission" date="2023-05" db="EMBL/GenBank/DDBJ databases">
        <authorList>
            <consortium name="Lawrence Berkeley National Laboratory"/>
            <person name="Steindorff A."/>
            <person name="Hensen N."/>
            <person name="Bonometti L."/>
            <person name="Westerberg I."/>
            <person name="Brannstrom I.O."/>
            <person name="Guillou S."/>
            <person name="Cros-Aarteil S."/>
            <person name="Calhoun S."/>
            <person name="Haridas S."/>
            <person name="Kuo A."/>
            <person name="Mondo S."/>
            <person name="Pangilinan J."/>
            <person name="Riley R."/>
            <person name="Labutti K."/>
            <person name="Andreopoulos B."/>
            <person name="Lipzen A."/>
            <person name="Chen C."/>
            <person name="Yanf M."/>
            <person name="Daum C."/>
            <person name="Ng V."/>
            <person name="Clum A."/>
            <person name="Ohm R."/>
            <person name="Martin F."/>
            <person name="Silar P."/>
            <person name="Natvig D."/>
            <person name="Lalanne C."/>
            <person name="Gautier V."/>
            <person name="Ament-Velasquez S.L."/>
            <person name="Kruys A."/>
            <person name="Hutchinson M.I."/>
            <person name="Powell A.J."/>
            <person name="Barry K."/>
            <person name="Miller A.N."/>
            <person name="Grigoriev I.V."/>
            <person name="Debuchy R."/>
            <person name="Gladieux P."/>
            <person name="Thoren M.H."/>
            <person name="Johannesson H."/>
        </authorList>
    </citation>
    <scope>NUCLEOTIDE SEQUENCE</scope>
    <source>
        <strain evidence="4">CBS 990.96</strain>
    </source>
</reference>
<feature type="compositionally biased region" description="Polar residues" evidence="1">
    <location>
        <begin position="36"/>
        <end position="51"/>
    </location>
</feature>
<dbReference type="InterPro" id="IPR036259">
    <property type="entry name" value="MFS_trans_sf"/>
</dbReference>
<feature type="compositionally biased region" description="Basic and acidic residues" evidence="1">
    <location>
        <begin position="14"/>
        <end position="35"/>
    </location>
</feature>
<evidence type="ECO:0000259" key="3">
    <source>
        <dbReference type="Pfam" id="PF20237"/>
    </source>
</evidence>
<feature type="transmembrane region" description="Helical" evidence="2">
    <location>
        <begin position="284"/>
        <end position="306"/>
    </location>
</feature>
<keyword evidence="5" id="KW-1185">Reference proteome</keyword>
<keyword evidence="2" id="KW-0472">Membrane</keyword>
<protein>
    <recommendedName>
        <fullName evidence="3">DUF6594 domain-containing protein</fullName>
    </recommendedName>
</protein>
<dbReference type="AlphaFoldDB" id="A0AAN7C0B2"/>
<comment type="caution">
    <text evidence="4">The sequence shown here is derived from an EMBL/GenBank/DDBJ whole genome shotgun (WGS) entry which is preliminary data.</text>
</comment>
<dbReference type="Pfam" id="PF20237">
    <property type="entry name" value="DUF6594"/>
    <property type="match status" value="1"/>
</dbReference>
<dbReference type="Proteomes" id="UP001301958">
    <property type="component" value="Unassembled WGS sequence"/>
</dbReference>
<dbReference type="SUPFAM" id="SSF103473">
    <property type="entry name" value="MFS general substrate transporter"/>
    <property type="match status" value="1"/>
</dbReference>
<proteinExistence type="predicted"/>
<dbReference type="InterPro" id="IPR046529">
    <property type="entry name" value="DUF6594"/>
</dbReference>
<dbReference type="EMBL" id="MU865287">
    <property type="protein sequence ID" value="KAK4232492.1"/>
    <property type="molecule type" value="Genomic_DNA"/>
</dbReference>
<feature type="transmembrane region" description="Helical" evidence="2">
    <location>
        <begin position="312"/>
        <end position="331"/>
    </location>
</feature>
<name>A0AAN7C0B2_9PEZI</name>
<gene>
    <name evidence="4" type="ORF">QBC38DRAFT_462884</name>
</gene>
<evidence type="ECO:0000256" key="1">
    <source>
        <dbReference type="SAM" id="MobiDB-lite"/>
    </source>
</evidence>
<evidence type="ECO:0000313" key="5">
    <source>
        <dbReference type="Proteomes" id="UP001301958"/>
    </source>
</evidence>
<evidence type="ECO:0000256" key="2">
    <source>
        <dbReference type="SAM" id="Phobius"/>
    </source>
</evidence>
<accession>A0AAN7C0B2</accession>